<dbReference type="EnsemblMetazoa" id="LLOJ008623-RA">
    <property type="protein sequence ID" value="LLOJ008623-PA"/>
    <property type="gene ID" value="LLOJ008623"/>
</dbReference>
<proteinExistence type="predicted"/>
<evidence type="ECO:0000313" key="1">
    <source>
        <dbReference type="EnsemblMetazoa" id="LLOJ008623-PA"/>
    </source>
</evidence>
<accession>A0A1B0CUI8</accession>
<keyword evidence="2" id="KW-1185">Reference proteome</keyword>
<dbReference type="VEuPathDB" id="VectorBase:LLOJ008623"/>
<protein>
    <submittedName>
        <fullName evidence="1">Uncharacterized protein</fullName>
    </submittedName>
</protein>
<sequence length="61" mass="7369">MSIDVLGQNNGENVQNSEYDRVIVSDRDEHVAKRLTLDDYRRILRELDQNRDLQNRRREKL</sequence>
<dbReference type="EMBL" id="AJWK01029234">
    <property type="status" value="NOT_ANNOTATED_CDS"/>
    <property type="molecule type" value="Genomic_DNA"/>
</dbReference>
<dbReference type="Proteomes" id="UP000092461">
    <property type="component" value="Unassembled WGS sequence"/>
</dbReference>
<organism evidence="1 2">
    <name type="scientific">Lutzomyia longipalpis</name>
    <name type="common">Sand fly</name>
    <dbReference type="NCBI Taxonomy" id="7200"/>
    <lineage>
        <taxon>Eukaryota</taxon>
        <taxon>Metazoa</taxon>
        <taxon>Ecdysozoa</taxon>
        <taxon>Arthropoda</taxon>
        <taxon>Hexapoda</taxon>
        <taxon>Insecta</taxon>
        <taxon>Pterygota</taxon>
        <taxon>Neoptera</taxon>
        <taxon>Endopterygota</taxon>
        <taxon>Diptera</taxon>
        <taxon>Nematocera</taxon>
        <taxon>Psychodoidea</taxon>
        <taxon>Psychodidae</taxon>
        <taxon>Lutzomyia</taxon>
        <taxon>Lutzomyia</taxon>
    </lineage>
</organism>
<dbReference type="AlphaFoldDB" id="A0A1B0CUI8"/>
<name>A0A1B0CUI8_LUTLO</name>
<dbReference type="VEuPathDB" id="VectorBase:LLONM1_006140"/>
<evidence type="ECO:0000313" key="2">
    <source>
        <dbReference type="Proteomes" id="UP000092461"/>
    </source>
</evidence>
<reference evidence="1" key="1">
    <citation type="submission" date="2020-05" db="UniProtKB">
        <authorList>
            <consortium name="EnsemblMetazoa"/>
        </authorList>
    </citation>
    <scope>IDENTIFICATION</scope>
    <source>
        <strain evidence="1">Jacobina</strain>
    </source>
</reference>